<dbReference type="InterPro" id="IPR036388">
    <property type="entry name" value="WH-like_DNA-bd_sf"/>
</dbReference>
<dbReference type="Gene3D" id="1.10.10.10">
    <property type="entry name" value="Winged helix-like DNA-binding domain superfamily/Winged helix DNA-binding domain"/>
    <property type="match status" value="1"/>
</dbReference>
<accession>A0A5C6BLP6</accession>
<dbReference type="InterPro" id="IPR036390">
    <property type="entry name" value="WH_DNA-bd_sf"/>
</dbReference>
<keyword evidence="4" id="KW-0804">Transcription</keyword>
<keyword evidence="6" id="KW-1185">Reference proteome</keyword>
<comment type="similarity">
    <text evidence="1">Belongs to the BlaI transcriptional regulatory family.</text>
</comment>
<evidence type="ECO:0000256" key="2">
    <source>
        <dbReference type="ARBA" id="ARBA00023015"/>
    </source>
</evidence>
<dbReference type="Pfam" id="PF03965">
    <property type="entry name" value="Penicillinase_R"/>
    <property type="match status" value="1"/>
</dbReference>
<organism evidence="5 6">
    <name type="scientific">Symmachiella macrocystis</name>
    <dbReference type="NCBI Taxonomy" id="2527985"/>
    <lineage>
        <taxon>Bacteria</taxon>
        <taxon>Pseudomonadati</taxon>
        <taxon>Planctomycetota</taxon>
        <taxon>Planctomycetia</taxon>
        <taxon>Planctomycetales</taxon>
        <taxon>Planctomycetaceae</taxon>
        <taxon>Symmachiella</taxon>
    </lineage>
</organism>
<evidence type="ECO:0000256" key="4">
    <source>
        <dbReference type="ARBA" id="ARBA00023163"/>
    </source>
</evidence>
<dbReference type="PIRSF" id="PIRSF019455">
    <property type="entry name" value="CopR_AtkY"/>
    <property type="match status" value="1"/>
</dbReference>
<dbReference type="SUPFAM" id="SSF46785">
    <property type="entry name" value="Winged helix' DNA-binding domain"/>
    <property type="match status" value="1"/>
</dbReference>
<dbReference type="AlphaFoldDB" id="A0A5C6BLP6"/>
<name>A0A5C6BLP6_9PLAN</name>
<evidence type="ECO:0000313" key="6">
    <source>
        <dbReference type="Proteomes" id="UP000320735"/>
    </source>
</evidence>
<evidence type="ECO:0000256" key="1">
    <source>
        <dbReference type="ARBA" id="ARBA00011046"/>
    </source>
</evidence>
<dbReference type="OrthoDB" id="279010at2"/>
<dbReference type="GO" id="GO:0045892">
    <property type="term" value="P:negative regulation of DNA-templated transcription"/>
    <property type="evidence" value="ECO:0007669"/>
    <property type="project" value="InterPro"/>
</dbReference>
<gene>
    <name evidence="5" type="primary">blaI_1</name>
    <name evidence="5" type="ORF">CA54_02210</name>
</gene>
<evidence type="ECO:0000313" key="5">
    <source>
        <dbReference type="EMBL" id="TWU11414.1"/>
    </source>
</evidence>
<sequence>MKKKPANQPLGHRERQIMDAIFRLREASVQEVLAEIPDPPSYSAIRKMINVLEEKGLLVHRRDGTKYIYRPTTSKQTASRSAVKHLLTTFFSGTATDAVNTILDVSSANMSDEDFDQLREMIDNARNKGK</sequence>
<keyword evidence="3" id="KW-0238">DNA-binding</keyword>
<comment type="caution">
    <text evidence="5">The sequence shown here is derived from an EMBL/GenBank/DDBJ whole genome shotgun (WGS) entry which is preliminary data.</text>
</comment>
<dbReference type="EMBL" id="SJPP01000001">
    <property type="protein sequence ID" value="TWU11414.1"/>
    <property type="molecule type" value="Genomic_DNA"/>
</dbReference>
<evidence type="ECO:0000256" key="3">
    <source>
        <dbReference type="ARBA" id="ARBA00023125"/>
    </source>
</evidence>
<dbReference type="RefSeq" id="WP_146369026.1">
    <property type="nucleotide sequence ID" value="NZ_SJPP01000001.1"/>
</dbReference>
<proteinExistence type="inferred from homology"/>
<keyword evidence="2" id="KW-0805">Transcription regulation</keyword>
<dbReference type="InterPro" id="IPR005650">
    <property type="entry name" value="BlaI_family"/>
</dbReference>
<dbReference type="GO" id="GO:0003677">
    <property type="term" value="F:DNA binding"/>
    <property type="evidence" value="ECO:0007669"/>
    <property type="project" value="UniProtKB-KW"/>
</dbReference>
<reference evidence="5 6" key="1">
    <citation type="submission" date="2019-02" db="EMBL/GenBank/DDBJ databases">
        <title>Deep-cultivation of Planctomycetes and their phenomic and genomic characterization uncovers novel biology.</title>
        <authorList>
            <person name="Wiegand S."/>
            <person name="Jogler M."/>
            <person name="Boedeker C."/>
            <person name="Pinto D."/>
            <person name="Vollmers J."/>
            <person name="Rivas-Marin E."/>
            <person name="Kohn T."/>
            <person name="Peeters S.H."/>
            <person name="Heuer A."/>
            <person name="Rast P."/>
            <person name="Oberbeckmann S."/>
            <person name="Bunk B."/>
            <person name="Jeske O."/>
            <person name="Meyerdierks A."/>
            <person name="Storesund J.E."/>
            <person name="Kallscheuer N."/>
            <person name="Luecker S."/>
            <person name="Lage O.M."/>
            <person name="Pohl T."/>
            <person name="Merkel B.J."/>
            <person name="Hornburger P."/>
            <person name="Mueller R.-W."/>
            <person name="Bruemmer F."/>
            <person name="Labrenz M."/>
            <person name="Spormann A.M."/>
            <person name="Op Den Camp H."/>
            <person name="Overmann J."/>
            <person name="Amann R."/>
            <person name="Jetten M.S.M."/>
            <person name="Mascher T."/>
            <person name="Medema M.H."/>
            <person name="Devos D.P."/>
            <person name="Kaster A.-K."/>
            <person name="Ovreas L."/>
            <person name="Rohde M."/>
            <person name="Galperin M.Y."/>
            <person name="Jogler C."/>
        </authorList>
    </citation>
    <scope>NUCLEOTIDE SEQUENCE [LARGE SCALE GENOMIC DNA]</scope>
    <source>
        <strain evidence="5 6">CA54</strain>
    </source>
</reference>
<dbReference type="Proteomes" id="UP000320735">
    <property type="component" value="Unassembled WGS sequence"/>
</dbReference>
<protein>
    <submittedName>
        <fullName evidence="5">Penicillinase repressor</fullName>
    </submittedName>
</protein>